<dbReference type="SMART" id="SM00182">
    <property type="entry name" value="CULLIN"/>
    <property type="match status" value="1"/>
</dbReference>
<dbReference type="PANTHER" id="PTHR11932">
    <property type="entry name" value="CULLIN"/>
    <property type="match status" value="1"/>
</dbReference>
<dbReference type="Gene3D" id="3.30.230.130">
    <property type="entry name" value="Cullin, Chain C, Domain 2"/>
    <property type="match status" value="1"/>
</dbReference>
<evidence type="ECO:0000259" key="1">
    <source>
        <dbReference type="PROSITE" id="PS50069"/>
    </source>
</evidence>
<gene>
    <name evidence="2" type="ORF">Fadolivirus_1_352</name>
</gene>
<accession>A0A7D3USU3</accession>
<dbReference type="GO" id="GO:0006511">
    <property type="term" value="P:ubiquitin-dependent protein catabolic process"/>
    <property type="evidence" value="ECO:0007669"/>
    <property type="project" value="InterPro"/>
</dbReference>
<evidence type="ECO:0000313" key="3">
    <source>
        <dbReference type="Proteomes" id="UP001162001"/>
    </source>
</evidence>
<dbReference type="Pfam" id="PF10557">
    <property type="entry name" value="Cullin_Nedd8"/>
    <property type="match status" value="1"/>
</dbReference>
<dbReference type="InterPro" id="IPR045093">
    <property type="entry name" value="Cullin"/>
</dbReference>
<proteinExistence type="predicted"/>
<dbReference type="GO" id="GO:0031625">
    <property type="term" value="F:ubiquitin protein ligase binding"/>
    <property type="evidence" value="ECO:0007669"/>
    <property type="project" value="InterPro"/>
</dbReference>
<dbReference type="Proteomes" id="UP001162001">
    <property type="component" value="Segment"/>
</dbReference>
<dbReference type="InterPro" id="IPR019559">
    <property type="entry name" value="Cullin_neddylation_domain"/>
</dbReference>
<keyword evidence="3" id="KW-1185">Reference proteome</keyword>
<dbReference type="SUPFAM" id="SSF46785">
    <property type="entry name" value="Winged helix' DNA-binding domain"/>
    <property type="match status" value="1"/>
</dbReference>
<dbReference type="Gene3D" id="1.10.10.10">
    <property type="entry name" value="Winged helix-like DNA-binding domain superfamily/Winged helix DNA-binding domain"/>
    <property type="match status" value="1"/>
</dbReference>
<organism evidence="2 3">
    <name type="scientific">Fadolivirus FV1/VV64</name>
    <dbReference type="NCBI Taxonomy" id="3070911"/>
    <lineage>
        <taxon>Viruses</taxon>
        <taxon>Varidnaviria</taxon>
        <taxon>Bamfordvirae</taxon>
        <taxon>Nucleocytoviricota</taxon>
        <taxon>Megaviricetes</taxon>
        <taxon>Imitervirales</taxon>
        <taxon>Mimiviridae</taxon>
        <taxon>Klosneuvirinae</taxon>
        <taxon>Fadolivirus</taxon>
        <taxon>Fadolivirus algeromassiliense</taxon>
    </lineage>
</organism>
<dbReference type="InterPro" id="IPR036388">
    <property type="entry name" value="WH-like_DNA-bd_sf"/>
</dbReference>
<feature type="domain" description="Cullin family profile" evidence="1">
    <location>
        <begin position="232"/>
        <end position="475"/>
    </location>
</feature>
<dbReference type="EMBL" id="MT418680">
    <property type="protein sequence ID" value="QKF93810.1"/>
    <property type="molecule type" value="Genomic_DNA"/>
</dbReference>
<sequence>MTAVVDSTLFDNFGKVTYDPLSSGISTVVRDVTFVDNKFELFRNLCESIINGSDDYNVLLMHNLVFHLTNQNTKLVDDIVISVFDSYSKHIYDLISESIKTGNFKIKTFIDLYNMFYQNAQKLSKQLTYFDNKVLSDNSNKYSHVNMIRGYMFYKNVINMKYQYLDNKEYYLYDILTKSIESGDGLINEILQLFKMYSFYIRLSYVVKANKDTLFNSEINKLFLVTLGSNQTFVKTIMQYINNTLKSLYNKTNKSEADVLNIEELIGLISNHFLEKDMFNMYYEKLFESRLLSGEFDSDVEKKLLSKFKRPVDNGIVQNMIYKLKDIEENNQDRINYNKLEITITSDKYKGKVNVSALDPKIVQAKLFRNYAWSHTKENEKSEYALPFELQPYIDIYNQFYKVRYPYREITWNFNYGIGTVKLSLGGKQYLVQLTTPQMLLLLQFNNATEIPAVELAKNLNIPLSKLGSVINSFIRSQILKKEIGKPANDPTIKIILNQNFTFDSDKISLVSIMMNSVAQQQQPQVDKEISEKFSLGRDTVVEAYVVRTMKQNKHLTYEELLSKVRSQVPFQFNDTKFTDIVKTCISKKFMKVNQDMTYDYLDEEEDDDE</sequence>
<protein>
    <submittedName>
        <fullName evidence="2">Cullin family protein</fullName>
    </submittedName>
</protein>
<dbReference type="Gene3D" id="1.20.1310.10">
    <property type="entry name" value="Cullin Repeats"/>
    <property type="match status" value="1"/>
</dbReference>
<reference evidence="2 3" key="1">
    <citation type="submission" date="2020-04" db="EMBL/GenBank/DDBJ databases">
        <title>Advantages and limits of metagenomic assembly and binning of a giant virus.</title>
        <authorList>
            <person name="Schulz F."/>
            <person name="Andreani J."/>
            <person name="Francis R."/>
            <person name="Boudjemaa H."/>
            <person name="Bou Khalil J.Y."/>
            <person name="Lee J."/>
            <person name="La Scola B."/>
            <person name="Woyke T."/>
        </authorList>
    </citation>
    <scope>NUCLEOTIDE SEQUENCE [LARGE SCALE GENOMIC DNA]</scope>
    <source>
        <strain evidence="2 3">FV1/VV64</strain>
    </source>
</reference>
<name>A0A7D3USU3_9VIRU</name>
<dbReference type="InterPro" id="IPR036317">
    <property type="entry name" value="Cullin_homology_sf"/>
</dbReference>
<evidence type="ECO:0000313" key="2">
    <source>
        <dbReference type="EMBL" id="QKF93810.1"/>
    </source>
</evidence>
<dbReference type="InterPro" id="IPR016158">
    <property type="entry name" value="Cullin_homology"/>
</dbReference>
<dbReference type="SUPFAM" id="SSF75632">
    <property type="entry name" value="Cullin homology domain"/>
    <property type="match status" value="1"/>
</dbReference>
<dbReference type="InterPro" id="IPR059120">
    <property type="entry name" value="Cullin-like_AB"/>
</dbReference>
<dbReference type="InterPro" id="IPR036390">
    <property type="entry name" value="WH_DNA-bd_sf"/>
</dbReference>
<dbReference type="SMART" id="SM00884">
    <property type="entry name" value="Cullin_Nedd8"/>
    <property type="match status" value="1"/>
</dbReference>
<dbReference type="Pfam" id="PF26557">
    <property type="entry name" value="Cullin_AB"/>
    <property type="match status" value="1"/>
</dbReference>
<dbReference type="PROSITE" id="PS50069">
    <property type="entry name" value="CULLIN_2"/>
    <property type="match status" value="1"/>
</dbReference>